<dbReference type="GO" id="GO:0006629">
    <property type="term" value="P:lipid metabolic process"/>
    <property type="evidence" value="ECO:0007669"/>
    <property type="project" value="InterPro"/>
</dbReference>
<feature type="domain" description="Phosphatidylinositol-specific phospholipase C X" evidence="2">
    <location>
        <begin position="154"/>
        <end position="299"/>
    </location>
</feature>
<accession>A0AAN9YGV4</accession>
<evidence type="ECO:0000313" key="3">
    <source>
        <dbReference type="EMBL" id="KAK7741953.1"/>
    </source>
</evidence>
<dbReference type="AlphaFoldDB" id="A0AAN9YGV4"/>
<dbReference type="EMBL" id="JAKJXP020000151">
    <property type="protein sequence ID" value="KAK7741953.1"/>
    <property type="molecule type" value="Genomic_DNA"/>
</dbReference>
<proteinExistence type="predicted"/>
<dbReference type="Pfam" id="PF00388">
    <property type="entry name" value="PI-PLC-X"/>
    <property type="match status" value="1"/>
</dbReference>
<organism evidence="3 4">
    <name type="scientific">Diatrype stigma</name>
    <dbReference type="NCBI Taxonomy" id="117547"/>
    <lineage>
        <taxon>Eukaryota</taxon>
        <taxon>Fungi</taxon>
        <taxon>Dikarya</taxon>
        <taxon>Ascomycota</taxon>
        <taxon>Pezizomycotina</taxon>
        <taxon>Sordariomycetes</taxon>
        <taxon>Xylariomycetidae</taxon>
        <taxon>Xylariales</taxon>
        <taxon>Diatrypaceae</taxon>
        <taxon>Diatrype</taxon>
    </lineage>
</organism>
<dbReference type="GO" id="GO:0008081">
    <property type="term" value="F:phosphoric diester hydrolase activity"/>
    <property type="evidence" value="ECO:0007669"/>
    <property type="project" value="InterPro"/>
</dbReference>
<gene>
    <name evidence="3" type="ORF">SLS62_010848</name>
</gene>
<comment type="caution">
    <text evidence="3">The sequence shown here is derived from an EMBL/GenBank/DDBJ whole genome shotgun (WGS) entry which is preliminary data.</text>
</comment>
<evidence type="ECO:0000256" key="1">
    <source>
        <dbReference type="SAM" id="MobiDB-lite"/>
    </source>
</evidence>
<dbReference type="CDD" id="cd08586">
    <property type="entry name" value="PI-PLCc_BcPLC_like"/>
    <property type="match status" value="1"/>
</dbReference>
<evidence type="ECO:0000313" key="4">
    <source>
        <dbReference type="Proteomes" id="UP001320420"/>
    </source>
</evidence>
<sequence length="492" mass="54498">MADLTIRNVTVTPLELKLIERFEGHPTHGGHKKVGTIKKFTGFYKASSPEVSQHVQSQGEPTDHGDIALLVRPFETHVTNVRAPDPSREVIRLTFESGGHRYQTDVPSASRRSSVMTKLDEGPNDYTAIYVQAGSCLTIFSSTHLPSWMGDLKDEYPLSALSLPGTHNSPTYRVALPSVRCQAVRIREQLDNGVRFFDVRVSVSSSSHHLPLVHAAFPVALTGTKYFADMLQEMYAFLDAHPSEAVILSVKREGIGKGTDQRLSRVLKEHYYGDGARWYTEPRIPRLGEVRGKIVLLRRHVNDESLDGEWGGRGWGLDGSVWPDNCEDGHAGSGIARIQDFYEVDQSTNIQKKIELARKHLERASEPTFSLAATTETETKTKTTTQDDEGAEARLPHSPPLPPPPPFFINFLTASNFFRANCWPERIAAKANPAIIEYLCMRHGEKGKGPAGLPVGDASTGIVVTDWVGGDGDWDLIRCVVGWNAKLQLKQD</sequence>
<dbReference type="Proteomes" id="UP001320420">
    <property type="component" value="Unassembled WGS sequence"/>
</dbReference>
<name>A0AAN9YGV4_9PEZI</name>
<dbReference type="SUPFAM" id="SSF51695">
    <property type="entry name" value="PLC-like phosphodiesterases"/>
    <property type="match status" value="1"/>
</dbReference>
<dbReference type="PANTHER" id="PTHR13593:SF113">
    <property type="entry name" value="SI:DKEY-266F7.9"/>
    <property type="match status" value="1"/>
</dbReference>
<dbReference type="InterPro" id="IPR000909">
    <property type="entry name" value="PLipase_C_PInositol-sp_X_dom"/>
</dbReference>
<protein>
    <recommendedName>
        <fullName evidence="2">Phosphatidylinositol-specific phospholipase C X domain-containing protein</fullName>
    </recommendedName>
</protein>
<feature type="region of interest" description="Disordered" evidence="1">
    <location>
        <begin position="365"/>
        <end position="401"/>
    </location>
</feature>
<keyword evidence="4" id="KW-1185">Reference proteome</keyword>
<dbReference type="InterPro" id="IPR017946">
    <property type="entry name" value="PLC-like_Pdiesterase_TIM-brl"/>
</dbReference>
<reference evidence="3 4" key="1">
    <citation type="submission" date="2024-02" db="EMBL/GenBank/DDBJ databases">
        <title>De novo assembly and annotation of 12 fungi associated with fruit tree decline syndrome in Ontario, Canada.</title>
        <authorList>
            <person name="Sulman M."/>
            <person name="Ellouze W."/>
            <person name="Ilyukhin E."/>
        </authorList>
    </citation>
    <scope>NUCLEOTIDE SEQUENCE [LARGE SCALE GENOMIC DNA]</scope>
    <source>
        <strain evidence="3 4">M11/M66-122</strain>
    </source>
</reference>
<dbReference type="InterPro" id="IPR051057">
    <property type="entry name" value="PI-PLC_domain"/>
</dbReference>
<evidence type="ECO:0000259" key="2">
    <source>
        <dbReference type="SMART" id="SM00148"/>
    </source>
</evidence>
<dbReference type="SMART" id="SM00148">
    <property type="entry name" value="PLCXc"/>
    <property type="match status" value="1"/>
</dbReference>
<dbReference type="PROSITE" id="PS50007">
    <property type="entry name" value="PIPLC_X_DOMAIN"/>
    <property type="match status" value="1"/>
</dbReference>
<dbReference type="PANTHER" id="PTHR13593">
    <property type="match status" value="1"/>
</dbReference>
<dbReference type="Gene3D" id="3.20.20.190">
    <property type="entry name" value="Phosphatidylinositol (PI) phosphodiesterase"/>
    <property type="match status" value="1"/>
</dbReference>